<protein>
    <recommendedName>
        <fullName evidence="3">Transporter</fullName>
    </recommendedName>
</protein>
<organism evidence="2">
    <name type="scientific">Edaphobacter paludis</name>
    <dbReference type="NCBI Taxonomy" id="3035702"/>
    <lineage>
        <taxon>Bacteria</taxon>
        <taxon>Pseudomonadati</taxon>
        <taxon>Acidobacteriota</taxon>
        <taxon>Terriglobia</taxon>
        <taxon>Terriglobales</taxon>
        <taxon>Acidobacteriaceae</taxon>
        <taxon>Edaphobacter</taxon>
    </lineage>
</organism>
<proteinExistence type="predicted"/>
<accession>A0AAU7D757</accession>
<reference evidence="2" key="1">
    <citation type="submission" date="2023-03" db="EMBL/GenBank/DDBJ databases">
        <title>Edaphobacter sp.</title>
        <authorList>
            <person name="Huber K.J."/>
            <person name="Papendorf J."/>
            <person name="Pilke C."/>
            <person name="Bunk B."/>
            <person name="Sproeer C."/>
            <person name="Pester M."/>
        </authorList>
    </citation>
    <scope>NUCLEOTIDE SEQUENCE</scope>
    <source>
        <strain evidence="2">DSM 109920</strain>
    </source>
</reference>
<name>A0AAU7D757_9BACT</name>
<keyword evidence="1" id="KW-0732">Signal</keyword>
<sequence length="283" mass="31435">MILAKYMIRQFGIIICLLSLAGSVGAQDNFFQNWEVRATQTQAKQPSWSVPVFAPYPMVIQVFRFDAMRQITPARTSTWNYGAGRGLNLVPGFNSEFDVYNPPYIQHHSKTTDGFGDVAFLYKYRLLSSNQKHGNYALSMQVVATIPTGDHTNGSTDASISPTLLAGKGFGRFDVISSLGGTLPTGDTVKLGRSIAWNTTAQYHLGKYLWPEIEANATYFFDGKNGGRSQNFLTPGLTTSRFKFHPKEEQSRTGIALGAGMQIATSQFHTYNHQIMLSSRFIF</sequence>
<evidence type="ECO:0000256" key="1">
    <source>
        <dbReference type="SAM" id="SignalP"/>
    </source>
</evidence>
<feature type="chain" id="PRO_5043436745" description="Transporter" evidence="1">
    <location>
        <begin position="27"/>
        <end position="283"/>
    </location>
</feature>
<evidence type="ECO:0000313" key="2">
    <source>
        <dbReference type="EMBL" id="XBH13068.1"/>
    </source>
</evidence>
<evidence type="ECO:0008006" key="3">
    <source>
        <dbReference type="Google" id="ProtNLM"/>
    </source>
</evidence>
<feature type="signal peptide" evidence="1">
    <location>
        <begin position="1"/>
        <end position="26"/>
    </location>
</feature>
<dbReference type="AlphaFoldDB" id="A0AAU7D757"/>
<dbReference type="EMBL" id="CP121195">
    <property type="protein sequence ID" value="XBH13068.1"/>
    <property type="molecule type" value="Genomic_DNA"/>
</dbReference>
<dbReference type="RefSeq" id="WP_348269692.1">
    <property type="nucleotide sequence ID" value="NZ_CP121195.1"/>
</dbReference>
<gene>
    <name evidence="2" type="ORF">P8936_15440</name>
</gene>